<feature type="transmembrane region" description="Helical" evidence="8">
    <location>
        <begin position="93"/>
        <end position="119"/>
    </location>
</feature>
<dbReference type="Pfam" id="PF00795">
    <property type="entry name" value="CN_hydrolase"/>
    <property type="match status" value="1"/>
</dbReference>
<dbReference type="EMBL" id="JADOUF010000001">
    <property type="protein sequence ID" value="MBG6137168.1"/>
    <property type="molecule type" value="Genomic_DNA"/>
</dbReference>
<evidence type="ECO:0000256" key="3">
    <source>
        <dbReference type="ARBA" id="ARBA00022679"/>
    </source>
</evidence>
<comment type="caution">
    <text evidence="10">The sequence shown here is derived from an EMBL/GenBank/DDBJ whole genome shotgun (WGS) entry which is preliminary data.</text>
</comment>
<feature type="transmembrane region" description="Helical" evidence="8">
    <location>
        <begin position="20"/>
        <end position="42"/>
    </location>
</feature>
<dbReference type="InterPro" id="IPR004563">
    <property type="entry name" value="Apolipo_AcylTrfase"/>
</dbReference>
<evidence type="ECO:0000256" key="1">
    <source>
        <dbReference type="ARBA" id="ARBA00004651"/>
    </source>
</evidence>
<reference evidence="10" key="1">
    <citation type="submission" date="2020-11" db="EMBL/GenBank/DDBJ databases">
        <title>Sequencing the genomes of 1000 actinobacteria strains.</title>
        <authorList>
            <person name="Klenk H.-P."/>
        </authorList>
    </citation>
    <scope>NUCLEOTIDE SEQUENCE</scope>
    <source>
        <strain evidence="10">DSM 45356</strain>
    </source>
</reference>
<proteinExistence type="inferred from homology"/>
<comment type="pathway">
    <text evidence="8">Protein modification; lipoprotein biosynthesis (N-acyl transfer).</text>
</comment>
<dbReference type="GO" id="GO:0005886">
    <property type="term" value="C:plasma membrane"/>
    <property type="evidence" value="ECO:0007669"/>
    <property type="project" value="UniProtKB-SubCell"/>
</dbReference>
<gene>
    <name evidence="8" type="primary">lnt</name>
    <name evidence="10" type="ORF">IW245_003362</name>
</gene>
<feature type="domain" description="CN hydrolase" evidence="9">
    <location>
        <begin position="239"/>
        <end position="495"/>
    </location>
</feature>
<keyword evidence="7 8" id="KW-0012">Acyltransferase</keyword>
<dbReference type="UniPathway" id="UPA00666"/>
<evidence type="ECO:0000313" key="11">
    <source>
        <dbReference type="Proteomes" id="UP000622552"/>
    </source>
</evidence>
<evidence type="ECO:0000256" key="5">
    <source>
        <dbReference type="ARBA" id="ARBA00022989"/>
    </source>
</evidence>
<keyword evidence="2 8" id="KW-1003">Cell membrane</keyword>
<organism evidence="10 11">
    <name type="scientific">Longispora fulva</name>
    <dbReference type="NCBI Taxonomy" id="619741"/>
    <lineage>
        <taxon>Bacteria</taxon>
        <taxon>Bacillati</taxon>
        <taxon>Actinomycetota</taxon>
        <taxon>Actinomycetes</taxon>
        <taxon>Micromonosporales</taxon>
        <taxon>Micromonosporaceae</taxon>
        <taxon>Longispora</taxon>
    </lineage>
</organism>
<sequence>MLMTETAAPAAARPARIPRWLAYAAAVVAGGLLLVSFPPYGLWFCAPVGVALLACAVRGRGVWGGLGFGWIAGVVLFVPLLSWTGTQVGWWPWILLANLEAAYIGLLGAAAAFATPLFLRYRWTWPLMTALLWTAQEYARSRTPFGGFPWGRLAFSQADAPTVRYAVLAGAPLVTLVVALAGGLLAFAAWHLASFRQAPAPGRVRPGVLPALLADLGAVAVIAAGALIPLVAPGEGRAVDIAIVQGNVPRLGLDFNEQRRAVLDNHVSATLELAAKVDRHEIRRPALVVWPENSSDIDPYVNADAYEAIDRAARTIGAPILVGAVLAPDDGHVRNTGVLWIAGQGPQQQYTKRHPVPFAEFIPMRPLVRKITKKVDLVRSDFLAGDRPGLITVPAEGGSFPVGDVICFEVAYDDIVRDTVTGGARLLVVQTNNATFNTAEALQQLSMVRLRSVEHGRPGLMASTVGVSAFVSPDGRAYDATTFNTRAALVRQTHLTVVKTPATTLGGTPEAVLAGLALFGLVMAGFVRRRARVQHTDEEEA</sequence>
<evidence type="ECO:0000256" key="6">
    <source>
        <dbReference type="ARBA" id="ARBA00023136"/>
    </source>
</evidence>
<keyword evidence="6 8" id="KW-0472">Membrane</keyword>
<dbReference type="CDD" id="cd07571">
    <property type="entry name" value="ALP_N-acyl_transferase"/>
    <property type="match status" value="1"/>
</dbReference>
<comment type="subcellular location">
    <subcellularLocation>
        <location evidence="1 8">Cell membrane</location>
        <topology evidence="1 8">Multi-pass membrane protein</topology>
    </subcellularLocation>
</comment>
<comment type="catalytic activity">
    <reaction evidence="8">
        <text>N-terminal S-1,2-diacyl-sn-glyceryl-L-cysteinyl-[lipoprotein] + a glycerophospholipid = N-acyl-S-1,2-diacyl-sn-glyceryl-L-cysteinyl-[lipoprotein] + a 2-acyl-sn-glycero-3-phospholipid + H(+)</text>
        <dbReference type="Rhea" id="RHEA:48228"/>
        <dbReference type="Rhea" id="RHEA-COMP:14681"/>
        <dbReference type="Rhea" id="RHEA-COMP:14684"/>
        <dbReference type="ChEBI" id="CHEBI:15378"/>
        <dbReference type="ChEBI" id="CHEBI:136912"/>
        <dbReference type="ChEBI" id="CHEBI:140656"/>
        <dbReference type="ChEBI" id="CHEBI:140657"/>
        <dbReference type="ChEBI" id="CHEBI:140660"/>
        <dbReference type="EC" id="2.3.1.269"/>
    </reaction>
</comment>
<dbReference type="HAMAP" id="MF_01148">
    <property type="entry name" value="Lnt"/>
    <property type="match status" value="1"/>
</dbReference>
<dbReference type="Gene3D" id="3.60.110.10">
    <property type="entry name" value="Carbon-nitrogen hydrolase"/>
    <property type="match status" value="1"/>
</dbReference>
<evidence type="ECO:0000313" key="10">
    <source>
        <dbReference type="EMBL" id="MBG6137168.1"/>
    </source>
</evidence>
<dbReference type="InterPro" id="IPR036526">
    <property type="entry name" value="C-N_Hydrolase_sf"/>
</dbReference>
<comment type="function">
    <text evidence="8">Catalyzes the phospholipid dependent N-acylation of the N-terminal cysteine of apolipoprotein, the last step in lipoprotein maturation.</text>
</comment>
<comment type="similarity">
    <text evidence="8">Belongs to the CN hydrolase family. Apolipoprotein N-acyltransferase subfamily.</text>
</comment>
<keyword evidence="3 8" id="KW-0808">Transferase</keyword>
<name>A0A8J7GIP6_9ACTN</name>
<dbReference type="NCBIfam" id="TIGR00546">
    <property type="entry name" value="lnt"/>
    <property type="match status" value="1"/>
</dbReference>
<evidence type="ECO:0000256" key="4">
    <source>
        <dbReference type="ARBA" id="ARBA00022692"/>
    </source>
</evidence>
<feature type="transmembrane region" description="Helical" evidence="8">
    <location>
        <begin position="165"/>
        <end position="190"/>
    </location>
</feature>
<keyword evidence="4 8" id="KW-0812">Transmembrane</keyword>
<evidence type="ECO:0000256" key="2">
    <source>
        <dbReference type="ARBA" id="ARBA00022475"/>
    </source>
</evidence>
<accession>A0A8J7GIP6</accession>
<dbReference type="PANTHER" id="PTHR38686">
    <property type="entry name" value="APOLIPOPROTEIN N-ACYLTRANSFERASE"/>
    <property type="match status" value="1"/>
</dbReference>
<dbReference type="SUPFAM" id="SSF56317">
    <property type="entry name" value="Carbon-nitrogen hydrolase"/>
    <property type="match status" value="1"/>
</dbReference>
<feature type="transmembrane region" description="Helical" evidence="8">
    <location>
        <begin position="511"/>
        <end position="527"/>
    </location>
</feature>
<dbReference type="GO" id="GO:0016410">
    <property type="term" value="F:N-acyltransferase activity"/>
    <property type="evidence" value="ECO:0007669"/>
    <property type="project" value="UniProtKB-UniRule"/>
</dbReference>
<keyword evidence="11" id="KW-1185">Reference proteome</keyword>
<evidence type="ECO:0000259" key="9">
    <source>
        <dbReference type="PROSITE" id="PS50263"/>
    </source>
</evidence>
<dbReference type="InterPro" id="IPR045378">
    <property type="entry name" value="LNT_N"/>
</dbReference>
<dbReference type="Proteomes" id="UP000622552">
    <property type="component" value="Unassembled WGS sequence"/>
</dbReference>
<dbReference type="GO" id="GO:0042158">
    <property type="term" value="P:lipoprotein biosynthetic process"/>
    <property type="evidence" value="ECO:0007669"/>
    <property type="project" value="UniProtKB-UniRule"/>
</dbReference>
<dbReference type="EC" id="2.3.1.269" evidence="8"/>
<feature type="transmembrane region" description="Helical" evidence="8">
    <location>
        <begin position="211"/>
        <end position="232"/>
    </location>
</feature>
<dbReference type="AlphaFoldDB" id="A0A8J7GIP6"/>
<evidence type="ECO:0000256" key="7">
    <source>
        <dbReference type="ARBA" id="ARBA00023315"/>
    </source>
</evidence>
<evidence type="ECO:0000256" key="8">
    <source>
        <dbReference type="HAMAP-Rule" id="MF_01148"/>
    </source>
</evidence>
<protein>
    <recommendedName>
        <fullName evidence="8">Apolipoprotein N-acyltransferase</fullName>
        <shortName evidence="8">ALP N-acyltransferase</shortName>
        <ecNumber evidence="8">2.3.1.269</ecNumber>
    </recommendedName>
</protein>
<keyword evidence="5 8" id="KW-1133">Transmembrane helix</keyword>
<dbReference type="PANTHER" id="PTHR38686:SF1">
    <property type="entry name" value="APOLIPOPROTEIN N-ACYLTRANSFERASE"/>
    <property type="match status" value="1"/>
</dbReference>
<feature type="transmembrane region" description="Helical" evidence="8">
    <location>
        <begin position="62"/>
        <end position="81"/>
    </location>
</feature>
<dbReference type="PROSITE" id="PS50263">
    <property type="entry name" value="CN_HYDROLASE"/>
    <property type="match status" value="1"/>
</dbReference>
<dbReference type="Pfam" id="PF20154">
    <property type="entry name" value="LNT_N"/>
    <property type="match status" value="1"/>
</dbReference>
<dbReference type="InterPro" id="IPR003010">
    <property type="entry name" value="C-N_Hydrolase"/>
</dbReference>